<dbReference type="Gene3D" id="1.10.443.10">
    <property type="entry name" value="Intergrase catalytic core"/>
    <property type="match status" value="1"/>
</dbReference>
<evidence type="ECO:0000259" key="2">
    <source>
        <dbReference type="PROSITE" id="PS51898"/>
    </source>
</evidence>
<dbReference type="PROSITE" id="PS51898">
    <property type="entry name" value="TYR_RECOMBINASE"/>
    <property type="match status" value="1"/>
</dbReference>
<accession>A0A9J6ZE25</accession>
<dbReference type="GO" id="GO:0003677">
    <property type="term" value="F:DNA binding"/>
    <property type="evidence" value="ECO:0007669"/>
    <property type="project" value="InterPro"/>
</dbReference>
<dbReference type="Proteomes" id="UP001056756">
    <property type="component" value="Chromosome"/>
</dbReference>
<dbReference type="EMBL" id="CP097899">
    <property type="protein sequence ID" value="URN94410.1"/>
    <property type="molecule type" value="Genomic_DNA"/>
</dbReference>
<evidence type="ECO:0000313" key="4">
    <source>
        <dbReference type="Proteomes" id="UP001056756"/>
    </source>
</evidence>
<feature type="domain" description="Tyr recombinase" evidence="2">
    <location>
        <begin position="1"/>
        <end position="74"/>
    </location>
</feature>
<dbReference type="InterPro" id="IPR002104">
    <property type="entry name" value="Integrase_catalytic"/>
</dbReference>
<dbReference type="InterPro" id="IPR011010">
    <property type="entry name" value="DNA_brk_join_enz"/>
</dbReference>
<organism evidence="3 4">
    <name type="scientific">Candidatus Pristimantibacillus lignocellulolyticus</name>
    <dbReference type="NCBI Taxonomy" id="2994561"/>
    <lineage>
        <taxon>Bacteria</taxon>
        <taxon>Bacillati</taxon>
        <taxon>Bacillota</taxon>
        <taxon>Bacilli</taxon>
        <taxon>Bacillales</taxon>
        <taxon>Paenibacillaceae</taxon>
        <taxon>Candidatus Pristimantibacillus</taxon>
    </lineage>
</organism>
<evidence type="ECO:0000313" key="3">
    <source>
        <dbReference type="EMBL" id="URN94410.1"/>
    </source>
</evidence>
<dbReference type="KEGG" id="plig:NAG76_21745"/>
<dbReference type="Pfam" id="PF00589">
    <property type="entry name" value="Phage_integrase"/>
    <property type="match status" value="1"/>
</dbReference>
<name>A0A9J6ZE25_9BACL</name>
<proteinExistence type="predicted"/>
<dbReference type="GO" id="GO:0015074">
    <property type="term" value="P:DNA integration"/>
    <property type="evidence" value="ECO:0007669"/>
    <property type="project" value="InterPro"/>
</dbReference>
<evidence type="ECO:0000256" key="1">
    <source>
        <dbReference type="ARBA" id="ARBA00023172"/>
    </source>
</evidence>
<dbReference type="InterPro" id="IPR013762">
    <property type="entry name" value="Integrase-like_cat_sf"/>
</dbReference>
<dbReference type="AlphaFoldDB" id="A0A9J6ZE25"/>
<keyword evidence="1" id="KW-0233">DNA recombination</keyword>
<gene>
    <name evidence="3" type="ORF">NAG76_21745</name>
</gene>
<protein>
    <submittedName>
        <fullName evidence="3">Tyrosine-type recombinase/integrase</fullName>
    </submittedName>
</protein>
<sequence length="78" mass="8974">MAIPTIRWAFKRLADRGEIKANVYTHRFRHTYACQLLDNGAQLDFIQGMLGHEKASNPQIYAQLLGERRRTLSAIFLA</sequence>
<reference evidence="3" key="1">
    <citation type="submission" date="2022-05" db="EMBL/GenBank/DDBJ databases">
        <title>Novel bacterial taxa in a minimal lignocellulolytic consortium and its capacity to transform plastics disclosed by genome-resolved metagenomics.</title>
        <authorList>
            <person name="Rodriguez C.A.D."/>
            <person name="Diaz-Garcia L."/>
            <person name="Herrera K."/>
            <person name="Tarazona N.A."/>
            <person name="Sproer C."/>
            <person name="Overmann J."/>
            <person name="Jimenez D.J."/>
        </authorList>
    </citation>
    <scope>NUCLEOTIDE SEQUENCE</scope>
    <source>
        <strain evidence="3">MAG5</strain>
    </source>
</reference>
<dbReference type="GO" id="GO:0006310">
    <property type="term" value="P:DNA recombination"/>
    <property type="evidence" value="ECO:0007669"/>
    <property type="project" value="UniProtKB-KW"/>
</dbReference>
<dbReference type="SUPFAM" id="SSF56349">
    <property type="entry name" value="DNA breaking-rejoining enzymes"/>
    <property type="match status" value="1"/>
</dbReference>